<dbReference type="GO" id="GO:0051213">
    <property type="term" value="F:dioxygenase activity"/>
    <property type="evidence" value="ECO:0007669"/>
    <property type="project" value="UniProtKB-KW"/>
</dbReference>
<protein>
    <submittedName>
        <fullName evidence="2">Ring-cleaving dioxygenase</fullName>
    </submittedName>
</protein>
<organism evidence="2 3">
    <name type="scientific">Paenibacillus donghaensis</name>
    <dbReference type="NCBI Taxonomy" id="414771"/>
    <lineage>
        <taxon>Bacteria</taxon>
        <taxon>Bacillati</taxon>
        <taxon>Bacillota</taxon>
        <taxon>Bacilli</taxon>
        <taxon>Bacillales</taxon>
        <taxon>Paenibacillaceae</taxon>
        <taxon>Paenibacillus</taxon>
    </lineage>
</organism>
<dbReference type="Pfam" id="PF00903">
    <property type="entry name" value="Glyoxalase"/>
    <property type="match status" value="2"/>
</dbReference>
<keyword evidence="2" id="KW-0560">Oxidoreductase</keyword>
<dbReference type="InterPro" id="IPR004360">
    <property type="entry name" value="Glyas_Fos-R_dOase_dom"/>
</dbReference>
<dbReference type="PANTHER" id="PTHR36110">
    <property type="entry name" value="RING-CLEAVING DIOXYGENASE MHQE-RELATED"/>
    <property type="match status" value="1"/>
</dbReference>
<accession>A0A2Z2KK95</accession>
<dbReference type="AlphaFoldDB" id="A0A2Z2KK95"/>
<feature type="domain" description="VOC" evidence="1">
    <location>
        <begin position="152"/>
        <end position="269"/>
    </location>
</feature>
<dbReference type="Proteomes" id="UP000249890">
    <property type="component" value="Chromosome"/>
</dbReference>
<dbReference type="KEGG" id="pdh:B9T62_30165"/>
<dbReference type="EMBL" id="CP021780">
    <property type="protein sequence ID" value="ASA24645.1"/>
    <property type="molecule type" value="Genomic_DNA"/>
</dbReference>
<dbReference type="Gene3D" id="3.10.180.10">
    <property type="entry name" value="2,3-Dihydroxybiphenyl 1,2-Dioxygenase, domain 1"/>
    <property type="match status" value="2"/>
</dbReference>
<gene>
    <name evidence="2" type="ORF">B9T62_30165</name>
</gene>
<keyword evidence="2" id="KW-0223">Dioxygenase</keyword>
<dbReference type="OrthoDB" id="9785698at2"/>
<dbReference type="PANTHER" id="PTHR36110:SF2">
    <property type="entry name" value="RING-CLEAVING DIOXYGENASE MHQE-RELATED"/>
    <property type="match status" value="1"/>
</dbReference>
<name>A0A2Z2KK95_9BACL</name>
<dbReference type="InterPro" id="IPR029068">
    <property type="entry name" value="Glyas_Bleomycin-R_OHBP_Dase"/>
</dbReference>
<keyword evidence="3" id="KW-1185">Reference proteome</keyword>
<feature type="domain" description="VOC" evidence="1">
    <location>
        <begin position="7"/>
        <end position="131"/>
    </location>
</feature>
<evidence type="ECO:0000313" key="2">
    <source>
        <dbReference type="EMBL" id="ASA24645.1"/>
    </source>
</evidence>
<dbReference type="RefSeq" id="WP_087918615.1">
    <property type="nucleotide sequence ID" value="NZ_CP021780.1"/>
</dbReference>
<dbReference type="SUPFAM" id="SSF54593">
    <property type="entry name" value="Glyoxalase/Bleomycin resistance protein/Dihydroxybiphenyl dioxygenase"/>
    <property type="match status" value="1"/>
</dbReference>
<dbReference type="InterPro" id="IPR037523">
    <property type="entry name" value="VOC_core"/>
</dbReference>
<evidence type="ECO:0000259" key="1">
    <source>
        <dbReference type="PROSITE" id="PS51819"/>
    </source>
</evidence>
<reference evidence="2 3" key="1">
    <citation type="submission" date="2017-06" db="EMBL/GenBank/DDBJ databases">
        <title>Complete genome sequence of Paenibacillus donghaensis KCTC 13049T isolated from East Sea sediment, South Korea.</title>
        <authorList>
            <person name="Jung B.K."/>
            <person name="Hong S.-J."/>
            <person name="Shin J.-H."/>
        </authorList>
    </citation>
    <scope>NUCLEOTIDE SEQUENCE [LARGE SCALE GENOMIC DNA]</scope>
    <source>
        <strain evidence="2 3">KCTC 13049</strain>
    </source>
</reference>
<evidence type="ECO:0000313" key="3">
    <source>
        <dbReference type="Proteomes" id="UP000249890"/>
    </source>
</evidence>
<dbReference type="InterPro" id="IPR052537">
    <property type="entry name" value="Extradiol_RC_dioxygenase"/>
</dbReference>
<dbReference type="CDD" id="cd08347">
    <property type="entry name" value="PcpA_C_like"/>
    <property type="match status" value="1"/>
</dbReference>
<sequence length="316" mass="34839">MTLQTSGIHHITAFVGDVQRNVDFYAGILGLRLVKKTINFDAPEVYHLYFGNEGGAPGTIITFFPWSTGRKGRIGGGQVGVTTYAVPAGSLAFWEQRLAAYQIPVTKVTRISESYLSFADYDGLRIELVEREEGALSTWSFGGVPFEHAIKGFGGAVLYSTDPAHTADTLSRTLGMEKIAEGDGYIRYRTSADIGNIIDLKATPVPMGAGGTGTVHHIAWRAVDDEQQLDWGRHVQSHGYQPTPVQDRQYFNAIYFREEGGILFEIATDPPGFARDEAPDALGQKLMLPTWFEPHRAVIEGNLTPFEIREIEVKQS</sequence>
<proteinExistence type="predicted"/>
<dbReference type="PROSITE" id="PS51819">
    <property type="entry name" value="VOC"/>
    <property type="match status" value="2"/>
</dbReference>